<dbReference type="InterPro" id="IPR022024">
    <property type="entry name" value="DUF3602"/>
</dbReference>
<sequence length="189" mass="20047">MPAWGRGGAGNIGYDEQLKQERERKSQDIEAQTASSSITSTSPPAHTTPFRPADQYAHSGRGGAGNWYQPSALAQTGTFTSSTPSDTTTTSSSSSSSSSSSPPKLDDATAAPDAQCKPLRSSPWEGLSVARSGRGGAGNFYWGAQGEGEEDERREKEKEEEVKRRVERDVEGGLKRPGGAVLGGRRRGQ</sequence>
<dbReference type="InterPro" id="IPR053203">
    <property type="entry name" value="Cisplatin_resist-associated"/>
</dbReference>
<proteinExistence type="predicted"/>
<feature type="compositionally biased region" description="Basic and acidic residues" evidence="1">
    <location>
        <begin position="151"/>
        <end position="174"/>
    </location>
</feature>
<gene>
    <name evidence="2" type="ORF">M011DRAFT_479569</name>
</gene>
<evidence type="ECO:0000313" key="2">
    <source>
        <dbReference type="EMBL" id="KAF2744812.1"/>
    </source>
</evidence>
<evidence type="ECO:0000256" key="1">
    <source>
        <dbReference type="SAM" id="MobiDB-lite"/>
    </source>
</evidence>
<dbReference type="PANTHER" id="PTHR34693:SF5">
    <property type="match status" value="1"/>
</dbReference>
<organism evidence="2 3">
    <name type="scientific">Sporormia fimetaria CBS 119925</name>
    <dbReference type="NCBI Taxonomy" id="1340428"/>
    <lineage>
        <taxon>Eukaryota</taxon>
        <taxon>Fungi</taxon>
        <taxon>Dikarya</taxon>
        <taxon>Ascomycota</taxon>
        <taxon>Pezizomycotina</taxon>
        <taxon>Dothideomycetes</taxon>
        <taxon>Pleosporomycetidae</taxon>
        <taxon>Pleosporales</taxon>
        <taxon>Sporormiaceae</taxon>
        <taxon>Sporormia</taxon>
    </lineage>
</organism>
<name>A0A6A6V2L3_9PLEO</name>
<feature type="compositionally biased region" description="Basic and acidic residues" evidence="1">
    <location>
        <begin position="16"/>
        <end position="28"/>
    </location>
</feature>
<dbReference type="OrthoDB" id="4159136at2759"/>
<feature type="compositionally biased region" description="Polar residues" evidence="1">
    <location>
        <begin position="68"/>
        <end position="79"/>
    </location>
</feature>
<accession>A0A6A6V2L3</accession>
<evidence type="ECO:0000313" key="3">
    <source>
        <dbReference type="Proteomes" id="UP000799440"/>
    </source>
</evidence>
<feature type="compositionally biased region" description="Low complexity" evidence="1">
    <location>
        <begin position="80"/>
        <end position="103"/>
    </location>
</feature>
<dbReference type="EMBL" id="MU006586">
    <property type="protein sequence ID" value="KAF2744812.1"/>
    <property type="molecule type" value="Genomic_DNA"/>
</dbReference>
<reference evidence="2" key="1">
    <citation type="journal article" date="2020" name="Stud. Mycol.">
        <title>101 Dothideomycetes genomes: a test case for predicting lifestyles and emergence of pathogens.</title>
        <authorList>
            <person name="Haridas S."/>
            <person name="Albert R."/>
            <person name="Binder M."/>
            <person name="Bloem J."/>
            <person name="Labutti K."/>
            <person name="Salamov A."/>
            <person name="Andreopoulos B."/>
            <person name="Baker S."/>
            <person name="Barry K."/>
            <person name="Bills G."/>
            <person name="Bluhm B."/>
            <person name="Cannon C."/>
            <person name="Castanera R."/>
            <person name="Culley D."/>
            <person name="Daum C."/>
            <person name="Ezra D."/>
            <person name="Gonzalez J."/>
            <person name="Henrissat B."/>
            <person name="Kuo A."/>
            <person name="Liang C."/>
            <person name="Lipzen A."/>
            <person name="Lutzoni F."/>
            <person name="Magnuson J."/>
            <person name="Mondo S."/>
            <person name="Nolan M."/>
            <person name="Ohm R."/>
            <person name="Pangilinan J."/>
            <person name="Park H.-J."/>
            <person name="Ramirez L."/>
            <person name="Alfaro M."/>
            <person name="Sun H."/>
            <person name="Tritt A."/>
            <person name="Yoshinaga Y."/>
            <person name="Zwiers L.-H."/>
            <person name="Turgeon B."/>
            <person name="Goodwin S."/>
            <person name="Spatafora J."/>
            <person name="Crous P."/>
            <person name="Grigoriev I."/>
        </authorList>
    </citation>
    <scope>NUCLEOTIDE SEQUENCE</scope>
    <source>
        <strain evidence="2">CBS 119925</strain>
    </source>
</reference>
<dbReference type="Proteomes" id="UP000799440">
    <property type="component" value="Unassembled WGS sequence"/>
</dbReference>
<feature type="region of interest" description="Disordered" evidence="1">
    <location>
        <begin position="1"/>
        <end position="189"/>
    </location>
</feature>
<dbReference type="Pfam" id="PF12223">
    <property type="entry name" value="DUF3602"/>
    <property type="match status" value="1"/>
</dbReference>
<feature type="compositionally biased region" description="Low complexity" evidence="1">
    <location>
        <begin position="31"/>
        <end position="49"/>
    </location>
</feature>
<protein>
    <submittedName>
        <fullName evidence="2">Uncharacterized protein</fullName>
    </submittedName>
</protein>
<feature type="compositionally biased region" description="Gly residues" evidence="1">
    <location>
        <begin position="1"/>
        <end position="11"/>
    </location>
</feature>
<dbReference type="PANTHER" id="PTHR34693">
    <property type="entry name" value="PROTEIN PAR32"/>
    <property type="match status" value="1"/>
</dbReference>
<dbReference type="AlphaFoldDB" id="A0A6A6V2L3"/>
<keyword evidence="3" id="KW-1185">Reference proteome</keyword>